<dbReference type="Pfam" id="PF00149">
    <property type="entry name" value="Metallophos"/>
    <property type="match status" value="1"/>
</dbReference>
<dbReference type="AlphaFoldDB" id="A0A2T8HPD5"/>
<organism evidence="2 3">
    <name type="scientific">Pararhodobacter oceanensis</name>
    <dbReference type="NCBI Taxonomy" id="2172121"/>
    <lineage>
        <taxon>Bacteria</taxon>
        <taxon>Pseudomonadati</taxon>
        <taxon>Pseudomonadota</taxon>
        <taxon>Alphaproteobacteria</taxon>
        <taxon>Rhodobacterales</taxon>
        <taxon>Paracoccaceae</taxon>
        <taxon>Pararhodobacter</taxon>
    </lineage>
</organism>
<dbReference type="PANTHER" id="PTHR42850:SF7">
    <property type="entry name" value="BIS(5'-NUCLEOSYL)-TETRAPHOSPHATASE PRPE [ASYMMETRICAL]"/>
    <property type="match status" value="1"/>
</dbReference>
<dbReference type="Gene3D" id="3.60.21.10">
    <property type="match status" value="1"/>
</dbReference>
<dbReference type="PANTHER" id="PTHR42850">
    <property type="entry name" value="METALLOPHOSPHOESTERASE"/>
    <property type="match status" value="1"/>
</dbReference>
<dbReference type="InterPro" id="IPR029052">
    <property type="entry name" value="Metallo-depent_PP-like"/>
</dbReference>
<evidence type="ECO:0000259" key="1">
    <source>
        <dbReference type="Pfam" id="PF00149"/>
    </source>
</evidence>
<dbReference type="GO" id="GO:0005737">
    <property type="term" value="C:cytoplasm"/>
    <property type="evidence" value="ECO:0007669"/>
    <property type="project" value="TreeGrafter"/>
</dbReference>
<accession>A0A2T8HPD5</accession>
<dbReference type="InterPro" id="IPR050126">
    <property type="entry name" value="Ap4A_hydrolase"/>
</dbReference>
<dbReference type="Proteomes" id="UP000245911">
    <property type="component" value="Unassembled WGS sequence"/>
</dbReference>
<reference evidence="2 3" key="1">
    <citation type="submission" date="2018-04" db="EMBL/GenBank/DDBJ databases">
        <title>Pararhodobacter oceanense sp. nov., isolated from marine intertidal sediment.</title>
        <authorList>
            <person name="Wang X.-L."/>
            <person name="Du Z.-J."/>
        </authorList>
    </citation>
    <scope>NUCLEOTIDE SEQUENCE [LARGE SCALE GENOMIC DNA]</scope>
    <source>
        <strain evidence="2 3">AM505</strain>
    </source>
</reference>
<dbReference type="RefSeq" id="WP_116559978.1">
    <property type="nucleotide sequence ID" value="NZ_QDKM01000017.1"/>
</dbReference>
<feature type="domain" description="Calcineurin-like phosphoesterase" evidence="1">
    <location>
        <begin position="7"/>
        <end position="132"/>
    </location>
</feature>
<dbReference type="EMBL" id="QDKM01000017">
    <property type="protein sequence ID" value="PVH27299.1"/>
    <property type="molecule type" value="Genomic_DNA"/>
</dbReference>
<comment type="caution">
    <text evidence="2">The sequence shown here is derived from an EMBL/GenBank/DDBJ whole genome shotgun (WGS) entry which is preliminary data.</text>
</comment>
<dbReference type="SUPFAM" id="SSF56300">
    <property type="entry name" value="Metallo-dependent phosphatases"/>
    <property type="match status" value="1"/>
</dbReference>
<dbReference type="GO" id="GO:0016791">
    <property type="term" value="F:phosphatase activity"/>
    <property type="evidence" value="ECO:0007669"/>
    <property type="project" value="TreeGrafter"/>
</dbReference>
<protein>
    <submittedName>
        <fullName evidence="2">Metallophosphoesterase</fullName>
    </submittedName>
</protein>
<sequence>MTQAWDIIPDIHADIRRLQTTLDGLGDDAPFAFLGDFIDAGHNQSTADDAAVLTTVRDLVARNKAVAVMGNHELNAMLFHATGPDGAPLRTHSDKNTDQHRSFIAQFGIATPEAQLWLDWFITLPLWLDLGGIRLVHACWNQTDIDVVAQRRPSGLLEPEDLSEIAADKTPFARAVKNLTNGPELKLPEGVRFHDFKGYPREHVRIAWWRSHAATWRDAALSVKNLTELPDAALSRASDVSLYPADAPPVFTGHYKMSGEPRVEAPRALCLDYPNTPCAYRWRGEEDLRQGNLVTFDEEQQSHKGSFGG</sequence>
<name>A0A2T8HPD5_9RHOB</name>
<evidence type="ECO:0000313" key="3">
    <source>
        <dbReference type="Proteomes" id="UP000245911"/>
    </source>
</evidence>
<gene>
    <name evidence="2" type="ORF">DDE20_18375</name>
</gene>
<proteinExistence type="predicted"/>
<dbReference type="OrthoDB" id="9807890at2"/>
<dbReference type="InterPro" id="IPR004843">
    <property type="entry name" value="Calcineurin-like_PHP"/>
</dbReference>
<keyword evidence="3" id="KW-1185">Reference proteome</keyword>
<evidence type="ECO:0000313" key="2">
    <source>
        <dbReference type="EMBL" id="PVH27299.1"/>
    </source>
</evidence>